<dbReference type="Proteomes" id="UP000290289">
    <property type="component" value="Chromosome 2"/>
</dbReference>
<dbReference type="PANTHER" id="PTHR13068">
    <property type="entry name" value="CGI-12 PROTEIN-RELATED"/>
    <property type="match status" value="1"/>
</dbReference>
<reference evidence="4 5" key="1">
    <citation type="submission" date="2018-10" db="EMBL/GenBank/DDBJ databases">
        <title>A high-quality apple genome assembly.</title>
        <authorList>
            <person name="Hu J."/>
        </authorList>
    </citation>
    <scope>NUCLEOTIDE SEQUENCE [LARGE SCALE GENOMIC DNA]</scope>
    <source>
        <strain evidence="5">cv. HFTH1</strain>
        <tissue evidence="4">Young leaf</tissue>
    </source>
</reference>
<gene>
    <name evidence="4" type="ORF">DVH24_006498</name>
</gene>
<evidence type="ECO:0000313" key="4">
    <source>
        <dbReference type="EMBL" id="RXI05241.1"/>
    </source>
</evidence>
<sequence>MFKLRSPENADSVLALLRNHGLSETQISKVFRSAPKILQLDPQKILLPKIEFFSSLGISREDLAKAVARKPNLLVMSLQNRIMPTYDFLRSMLLSEKNVVTVIKRSSWIFVEGHRKHLVRNVGLLRELGMPQTCIAFLLTHCSSVLMLNPEKLGKLVGEVKEMGINVENTTFASALDTLCGNNKLVWNRSREAYKKWGWSEDDVLSAFKRCPTCMIMSEQKLMQSMDFLVNKMGWSSGMIAKYPVVMNLSLERRLIPRCSVVKVLLLKGLINENFNLGSVVIPAEKQFLETFVNRYLGKVPQLLSVYQGKVDIQDA</sequence>
<keyword evidence="5" id="KW-1185">Reference proteome</keyword>
<accession>A0A498KCV4</accession>
<dbReference type="Pfam" id="PF02536">
    <property type="entry name" value="mTERF"/>
    <property type="match status" value="2"/>
</dbReference>
<dbReference type="Gene3D" id="1.25.70.10">
    <property type="entry name" value="Transcription termination factor 3, mitochondrial"/>
    <property type="match status" value="1"/>
</dbReference>
<dbReference type="InterPro" id="IPR038538">
    <property type="entry name" value="MTERF_sf"/>
</dbReference>
<proteinExistence type="inferred from homology"/>
<comment type="similarity">
    <text evidence="1">Belongs to the mTERF family.</text>
</comment>
<evidence type="ECO:0000256" key="3">
    <source>
        <dbReference type="ARBA" id="ARBA00022946"/>
    </source>
</evidence>
<dbReference type="InterPro" id="IPR003690">
    <property type="entry name" value="MTERF"/>
</dbReference>
<evidence type="ECO:0000256" key="1">
    <source>
        <dbReference type="ARBA" id="ARBA00007692"/>
    </source>
</evidence>
<keyword evidence="2" id="KW-0805">Transcription regulation</keyword>
<comment type="caution">
    <text evidence="4">The sequence shown here is derived from an EMBL/GenBank/DDBJ whole genome shotgun (WGS) entry which is preliminary data.</text>
</comment>
<dbReference type="PANTHER" id="PTHR13068:SF133">
    <property type="entry name" value="MITOCHONDRIAL TRANSCRIPTION TERMINATION FACTOR FAMILY PROTEIN"/>
    <property type="match status" value="1"/>
</dbReference>
<evidence type="ECO:0000313" key="5">
    <source>
        <dbReference type="Proteomes" id="UP000290289"/>
    </source>
</evidence>
<protein>
    <submittedName>
        <fullName evidence="4">Uncharacterized protein</fullName>
    </submittedName>
</protein>
<organism evidence="4 5">
    <name type="scientific">Malus domestica</name>
    <name type="common">Apple</name>
    <name type="synonym">Pyrus malus</name>
    <dbReference type="NCBI Taxonomy" id="3750"/>
    <lineage>
        <taxon>Eukaryota</taxon>
        <taxon>Viridiplantae</taxon>
        <taxon>Streptophyta</taxon>
        <taxon>Embryophyta</taxon>
        <taxon>Tracheophyta</taxon>
        <taxon>Spermatophyta</taxon>
        <taxon>Magnoliopsida</taxon>
        <taxon>eudicotyledons</taxon>
        <taxon>Gunneridae</taxon>
        <taxon>Pentapetalae</taxon>
        <taxon>rosids</taxon>
        <taxon>fabids</taxon>
        <taxon>Rosales</taxon>
        <taxon>Rosaceae</taxon>
        <taxon>Amygdaloideae</taxon>
        <taxon>Maleae</taxon>
        <taxon>Malus</taxon>
    </lineage>
</organism>
<dbReference type="EMBL" id="RDQH01000328">
    <property type="protein sequence ID" value="RXI05241.1"/>
    <property type="molecule type" value="Genomic_DNA"/>
</dbReference>
<dbReference type="AlphaFoldDB" id="A0A498KCV4"/>
<dbReference type="GO" id="GO:0006353">
    <property type="term" value="P:DNA-templated transcription termination"/>
    <property type="evidence" value="ECO:0007669"/>
    <property type="project" value="UniProtKB-KW"/>
</dbReference>
<dbReference type="GO" id="GO:0003676">
    <property type="term" value="F:nucleic acid binding"/>
    <property type="evidence" value="ECO:0007669"/>
    <property type="project" value="InterPro"/>
</dbReference>
<dbReference type="SMART" id="SM00733">
    <property type="entry name" value="Mterf"/>
    <property type="match status" value="6"/>
</dbReference>
<keyword evidence="2" id="KW-0804">Transcription</keyword>
<keyword evidence="2" id="KW-0806">Transcription termination</keyword>
<dbReference type="FunFam" id="1.25.70.10:FF:000001">
    <property type="entry name" value="Mitochondrial transcription termination factor-like"/>
    <property type="match status" value="1"/>
</dbReference>
<name>A0A498KCV4_MALDO</name>
<evidence type="ECO:0000256" key="2">
    <source>
        <dbReference type="ARBA" id="ARBA00022472"/>
    </source>
</evidence>
<keyword evidence="3" id="KW-0809">Transit peptide</keyword>